<dbReference type="GO" id="GO:0009055">
    <property type="term" value="F:electron transfer activity"/>
    <property type="evidence" value="ECO:0007669"/>
    <property type="project" value="InterPro"/>
</dbReference>
<keyword evidence="5" id="KW-1133">Transmembrane helix</keyword>
<dbReference type="PANTHER" id="PTHR10266">
    <property type="entry name" value="CYTOCHROME C1"/>
    <property type="match status" value="1"/>
</dbReference>
<keyword evidence="4 8" id="KW-0479">Metal-binding</keyword>
<dbReference type="GO" id="GO:0016020">
    <property type="term" value="C:membrane"/>
    <property type="evidence" value="ECO:0007669"/>
    <property type="project" value="UniProtKB-SubCell"/>
</dbReference>
<dbReference type="OrthoDB" id="9798864at2"/>
<sequence length="247" mass="27948">MKTLIATTFLAAAALFTVPAASAAGYDGDLEKANIDVTNEASLQRGANLFMNYCMACHSTEYMRYNRVGRDIGLTEQQVEENFIFITDEAGDPVGVGSLMTNAMSEDYGEEAFGVVPPDLTMTTRINGEDWVYTFLKSFYIDESRPLGANNEVFSNVGMPHVLWELQGWQEKVVDEDGNERLELVRSGQMTPSEYDRAVRDIVTYLSYMGEPMQLDRQRIGLYVLIFLGIFTILAYFLKKEYWKDVH</sequence>
<dbReference type="GO" id="GO:0046872">
    <property type="term" value="F:metal ion binding"/>
    <property type="evidence" value="ECO:0007669"/>
    <property type="project" value="UniProtKB-KW"/>
</dbReference>
<dbReference type="Proteomes" id="UP000064201">
    <property type="component" value="Chromosome"/>
</dbReference>
<dbReference type="Pfam" id="PF02167">
    <property type="entry name" value="Cytochrom_C1"/>
    <property type="match status" value="1"/>
</dbReference>
<evidence type="ECO:0000256" key="2">
    <source>
        <dbReference type="ARBA" id="ARBA00022617"/>
    </source>
</evidence>
<dbReference type="InterPro" id="IPR009056">
    <property type="entry name" value="Cyt_c-like_dom"/>
</dbReference>
<evidence type="ECO:0000256" key="1">
    <source>
        <dbReference type="ARBA" id="ARBA00004370"/>
    </source>
</evidence>
<accession>A0A0G3G1I7</accession>
<proteinExistence type="predicted"/>
<dbReference type="PRINTS" id="PR00603">
    <property type="entry name" value="CYTOCHROMEC1"/>
</dbReference>
<dbReference type="RefSeq" id="WP_018168240.1">
    <property type="nucleotide sequence ID" value="NZ_CP011367.1"/>
</dbReference>
<evidence type="ECO:0000256" key="6">
    <source>
        <dbReference type="ARBA" id="ARBA00023004"/>
    </source>
</evidence>
<keyword evidence="2 8" id="KW-0349">Heme</keyword>
<protein>
    <submittedName>
        <fullName evidence="9">Cytochrome C</fullName>
    </submittedName>
</protein>
<organism evidence="9 10">
    <name type="scientific">Thioalkalivibrio versutus</name>
    <dbReference type="NCBI Taxonomy" id="106634"/>
    <lineage>
        <taxon>Bacteria</taxon>
        <taxon>Pseudomonadati</taxon>
        <taxon>Pseudomonadota</taxon>
        <taxon>Gammaproteobacteria</taxon>
        <taxon>Chromatiales</taxon>
        <taxon>Ectothiorhodospiraceae</taxon>
        <taxon>Thioalkalivibrio</taxon>
    </lineage>
</organism>
<dbReference type="PATRIC" id="fig|106634.4.peg.426"/>
<feature type="binding site" description="covalent" evidence="8">
    <location>
        <position position="58"/>
    </location>
    <ligand>
        <name>heme c</name>
        <dbReference type="ChEBI" id="CHEBI:61717"/>
    </ligand>
</feature>
<keyword evidence="3" id="KW-0812">Transmembrane</keyword>
<keyword evidence="7" id="KW-0472">Membrane</keyword>
<evidence type="ECO:0000256" key="3">
    <source>
        <dbReference type="ARBA" id="ARBA00022692"/>
    </source>
</evidence>
<dbReference type="SUPFAM" id="SSF46626">
    <property type="entry name" value="Cytochrome c"/>
    <property type="match status" value="1"/>
</dbReference>
<dbReference type="AlphaFoldDB" id="A0A0G3G1I7"/>
<comment type="subcellular location">
    <subcellularLocation>
        <location evidence="1">Membrane</location>
    </subcellularLocation>
</comment>
<gene>
    <name evidence="9" type="ORF">TVD_02100</name>
</gene>
<evidence type="ECO:0000313" key="9">
    <source>
        <dbReference type="EMBL" id="AKJ94239.1"/>
    </source>
</evidence>
<evidence type="ECO:0000313" key="10">
    <source>
        <dbReference type="Proteomes" id="UP000064201"/>
    </source>
</evidence>
<dbReference type="GO" id="GO:0020037">
    <property type="term" value="F:heme binding"/>
    <property type="evidence" value="ECO:0007669"/>
    <property type="project" value="InterPro"/>
</dbReference>
<dbReference type="STRING" id="106634.TVD_02100"/>
<name>A0A0G3G1I7_9GAMM</name>
<evidence type="ECO:0000256" key="5">
    <source>
        <dbReference type="ARBA" id="ARBA00022989"/>
    </source>
</evidence>
<dbReference type="Gene3D" id="1.20.5.100">
    <property type="entry name" value="Cytochrome c1, transmembrane anchor, C-terminal"/>
    <property type="match status" value="1"/>
</dbReference>
<reference evidence="9 10" key="1">
    <citation type="submission" date="2015-04" db="EMBL/GenBank/DDBJ databases">
        <title>Complete Sequence for the Genome of the Thioalkalivibrio versutus D301.</title>
        <authorList>
            <person name="Mu T."/>
            <person name="Zhou J."/>
            <person name="Xu X."/>
        </authorList>
    </citation>
    <scope>NUCLEOTIDE SEQUENCE [LARGE SCALE GENOMIC DNA]</scope>
    <source>
        <strain evidence="9 10">D301</strain>
    </source>
</reference>
<dbReference type="InterPro" id="IPR036909">
    <property type="entry name" value="Cyt_c-like_dom_sf"/>
</dbReference>
<feature type="binding site" description="covalent" evidence="8">
    <location>
        <position position="54"/>
    </location>
    <ligand>
        <name>heme c</name>
        <dbReference type="ChEBI" id="CHEBI:61717"/>
    </ligand>
</feature>
<keyword evidence="6 8" id="KW-0408">Iron</keyword>
<comment type="cofactor">
    <cofactor evidence="8">
        <name>heme c</name>
        <dbReference type="ChEBI" id="CHEBI:61717"/>
    </cofactor>
    <text evidence="8">Binds 1 heme c group covalently per subunit.</text>
</comment>
<dbReference type="Gene3D" id="1.10.760.10">
    <property type="entry name" value="Cytochrome c-like domain"/>
    <property type="match status" value="1"/>
</dbReference>
<dbReference type="KEGG" id="tvr:TVD_02100"/>
<dbReference type="EMBL" id="CP011367">
    <property type="protein sequence ID" value="AKJ94239.1"/>
    <property type="molecule type" value="Genomic_DNA"/>
</dbReference>
<keyword evidence="10" id="KW-1185">Reference proteome</keyword>
<evidence type="ECO:0000256" key="7">
    <source>
        <dbReference type="ARBA" id="ARBA00023136"/>
    </source>
</evidence>
<dbReference type="PROSITE" id="PS51007">
    <property type="entry name" value="CYTC"/>
    <property type="match status" value="1"/>
</dbReference>
<dbReference type="InterPro" id="IPR002326">
    <property type="entry name" value="Cyt_c1"/>
</dbReference>
<dbReference type="PANTHER" id="PTHR10266:SF3">
    <property type="entry name" value="CYTOCHROME C1, HEME PROTEIN, MITOCHONDRIAL"/>
    <property type="match status" value="1"/>
</dbReference>
<feature type="binding site" description="covalent" evidence="8">
    <location>
        <position position="57"/>
    </location>
    <ligand>
        <name>heme c</name>
        <dbReference type="ChEBI" id="CHEBI:61717"/>
    </ligand>
</feature>
<evidence type="ECO:0000256" key="4">
    <source>
        <dbReference type="ARBA" id="ARBA00022723"/>
    </source>
</evidence>
<evidence type="ECO:0000256" key="8">
    <source>
        <dbReference type="PIRSR" id="PIRSR602326-1"/>
    </source>
</evidence>